<protein>
    <submittedName>
        <fullName evidence="2">Uncharacterized protein</fullName>
    </submittedName>
</protein>
<name>A0A834SLE8_9FABA</name>
<dbReference type="Proteomes" id="UP000634136">
    <property type="component" value="Unassembled WGS sequence"/>
</dbReference>
<feature type="region of interest" description="Disordered" evidence="1">
    <location>
        <begin position="124"/>
        <end position="146"/>
    </location>
</feature>
<reference evidence="2" key="1">
    <citation type="submission" date="2020-09" db="EMBL/GenBank/DDBJ databases">
        <title>Genome-Enabled Discovery of Anthraquinone Biosynthesis in Senna tora.</title>
        <authorList>
            <person name="Kang S.-H."/>
            <person name="Pandey R.P."/>
            <person name="Lee C.-M."/>
            <person name="Sim J.-S."/>
            <person name="Jeong J.-T."/>
            <person name="Choi B.-S."/>
            <person name="Jung M."/>
            <person name="Ginzburg D."/>
            <person name="Zhao K."/>
            <person name="Won S.Y."/>
            <person name="Oh T.-J."/>
            <person name="Yu Y."/>
            <person name="Kim N.-H."/>
            <person name="Lee O.R."/>
            <person name="Lee T.-H."/>
            <person name="Bashyal P."/>
            <person name="Kim T.-S."/>
            <person name="Lee W.-H."/>
            <person name="Kawkins C."/>
            <person name="Kim C.-K."/>
            <person name="Kim J.S."/>
            <person name="Ahn B.O."/>
            <person name="Rhee S.Y."/>
            <person name="Sohng J.K."/>
        </authorList>
    </citation>
    <scope>NUCLEOTIDE SEQUENCE</scope>
    <source>
        <tissue evidence="2">Leaf</tissue>
    </source>
</reference>
<gene>
    <name evidence="2" type="ORF">G2W53_037702</name>
</gene>
<organism evidence="2 3">
    <name type="scientific">Senna tora</name>
    <dbReference type="NCBI Taxonomy" id="362788"/>
    <lineage>
        <taxon>Eukaryota</taxon>
        <taxon>Viridiplantae</taxon>
        <taxon>Streptophyta</taxon>
        <taxon>Embryophyta</taxon>
        <taxon>Tracheophyta</taxon>
        <taxon>Spermatophyta</taxon>
        <taxon>Magnoliopsida</taxon>
        <taxon>eudicotyledons</taxon>
        <taxon>Gunneridae</taxon>
        <taxon>Pentapetalae</taxon>
        <taxon>rosids</taxon>
        <taxon>fabids</taxon>
        <taxon>Fabales</taxon>
        <taxon>Fabaceae</taxon>
        <taxon>Caesalpinioideae</taxon>
        <taxon>Cassia clade</taxon>
        <taxon>Senna</taxon>
    </lineage>
</organism>
<evidence type="ECO:0000313" key="2">
    <source>
        <dbReference type="EMBL" id="KAF7805541.1"/>
    </source>
</evidence>
<evidence type="ECO:0000256" key="1">
    <source>
        <dbReference type="SAM" id="MobiDB-lite"/>
    </source>
</evidence>
<proteinExistence type="predicted"/>
<feature type="compositionally biased region" description="Polar residues" evidence="1">
    <location>
        <begin position="124"/>
        <end position="138"/>
    </location>
</feature>
<dbReference type="EMBL" id="JAAIUW010000012">
    <property type="protein sequence ID" value="KAF7805541.1"/>
    <property type="molecule type" value="Genomic_DNA"/>
</dbReference>
<comment type="caution">
    <text evidence="2">The sequence shown here is derived from an EMBL/GenBank/DDBJ whole genome shotgun (WGS) entry which is preliminary data.</text>
</comment>
<accession>A0A834SLE8</accession>
<sequence length="146" mass="15985">MIGPEYLPFVASGKRPSGGGSGIYYLVEIGERQIGELILDVLQQINSFIESIVSTVFIFSFKLHGSEGTTGLRRHVIGLTAYAYKRADTYAKRSMSGAHSFSLIRAVSLLLASSTAFCEKMGETTLTQEGNEQSTSYESGGRRRKF</sequence>
<evidence type="ECO:0000313" key="3">
    <source>
        <dbReference type="Proteomes" id="UP000634136"/>
    </source>
</evidence>
<dbReference type="AlphaFoldDB" id="A0A834SLE8"/>
<keyword evidence="3" id="KW-1185">Reference proteome</keyword>